<dbReference type="EMBL" id="ABXB03000003">
    <property type="protein sequence ID" value="EFA22714.1"/>
    <property type="molecule type" value="Genomic_DNA"/>
</dbReference>
<feature type="region of interest" description="Disordered" evidence="4">
    <location>
        <begin position="127"/>
        <end position="175"/>
    </location>
</feature>
<dbReference type="InterPro" id="IPR050482">
    <property type="entry name" value="Sensor_HK_TwoCompSys"/>
</dbReference>
<feature type="compositionally biased region" description="Polar residues" evidence="4">
    <location>
        <begin position="41"/>
        <end position="51"/>
    </location>
</feature>
<keyword evidence="2 9" id="KW-0418">Kinase</keyword>
<dbReference type="Pfam" id="PF02518">
    <property type="entry name" value="HATPase_c"/>
    <property type="match status" value="1"/>
</dbReference>
<proteinExistence type="predicted"/>
<dbReference type="Proteomes" id="UP000029074">
    <property type="component" value="Unassembled WGS sequence"/>
</dbReference>
<keyword evidence="11" id="KW-1185">Reference proteome</keyword>
<feature type="transmembrane region" description="Helical" evidence="5">
    <location>
        <begin position="237"/>
        <end position="257"/>
    </location>
</feature>
<evidence type="ECO:0000259" key="6">
    <source>
        <dbReference type="Pfam" id="PF02518"/>
    </source>
</evidence>
<evidence type="ECO:0000313" key="11">
    <source>
        <dbReference type="Proteomes" id="UP000029074"/>
    </source>
</evidence>
<dbReference type="PANTHER" id="PTHR24421">
    <property type="entry name" value="NITRATE/NITRITE SENSOR PROTEIN NARX-RELATED"/>
    <property type="match status" value="1"/>
</dbReference>
<feature type="compositionally biased region" description="Polar residues" evidence="4">
    <location>
        <begin position="127"/>
        <end position="145"/>
    </location>
</feature>
<dbReference type="GO" id="GO:0016301">
    <property type="term" value="F:kinase activity"/>
    <property type="evidence" value="ECO:0007669"/>
    <property type="project" value="UniProtKB-KW"/>
</dbReference>
<name>D1NV63_9BIFI</name>
<comment type="caution">
    <text evidence="8">The sequence shown here is derived from an EMBL/GenBank/DDBJ whole genome shotgun (WGS) entry which is preliminary data.</text>
</comment>
<feature type="transmembrane region" description="Helical" evidence="5">
    <location>
        <begin position="214"/>
        <end position="231"/>
    </location>
</feature>
<feature type="compositionally biased region" description="Polar residues" evidence="4">
    <location>
        <begin position="165"/>
        <end position="175"/>
    </location>
</feature>
<evidence type="ECO:0000313" key="10">
    <source>
        <dbReference type="Proteomes" id="UP000003656"/>
    </source>
</evidence>
<sequence>MMAKGDIARYRLLKETARIWDMTTAAPYQPETGREYAQQAAPDSTATSNDPTWHPDPRTAAKLPLLRPLRGRWIAGVCRGVSLHLGVPVAWIRVIALALCAFTGAGAIGYVLLWILVPTGNPEEQAQRLNTYQSQSPVSTQTPLSRGNRPYTAPQSAQARASSPGNPTYQTAGAGISTATTPDYTEITAYTDNAPHGSASQTLSDAFRHASKPATIAAIGVGCLFVALLLWSAGGNLVPVLCVVLSLAGIAIPWMRLRQAGGHLATTVIGMALVFLGYALVMVESALTTGTVPLLRSVITGLALVLCVAAAVIPWVSSLIRDLGEERALKEREEERADMTAHLHDGVLQTLVLIQSHADDAGYVASLARSQERELRNWLYQERVTSDRSVSAGLREVAAEAEDTHGVAVDVVTVGDAQPSEQTDALLDAAAQAIVNALTHGKPPIAVYCEASENLVEIDVRDHGDGFDPQHIPEGRLGIRESIIGRVQRRGGNVTIVSRPEWGTEVRMTMPMTTQHDAAQEPHAAQGSHNEAPSNGEPLTAERATRGTPE</sequence>
<accession>D1NV63</accession>
<evidence type="ECO:0000259" key="7">
    <source>
        <dbReference type="Pfam" id="PF04024"/>
    </source>
</evidence>
<dbReference type="InterPro" id="IPR036890">
    <property type="entry name" value="HATPase_C_sf"/>
</dbReference>
<dbReference type="InterPro" id="IPR007168">
    <property type="entry name" value="Phageshock_PspC_N"/>
</dbReference>
<dbReference type="EMBL" id="JGYW01000002">
    <property type="protein sequence ID" value="KFI59665.1"/>
    <property type="molecule type" value="Genomic_DNA"/>
</dbReference>
<evidence type="ECO:0000313" key="8">
    <source>
        <dbReference type="EMBL" id="EFA22714.1"/>
    </source>
</evidence>
<dbReference type="PANTHER" id="PTHR24421:SF61">
    <property type="entry name" value="OXYGEN SENSOR HISTIDINE KINASE NREB"/>
    <property type="match status" value="1"/>
</dbReference>
<dbReference type="Pfam" id="PF04024">
    <property type="entry name" value="PspC"/>
    <property type="match status" value="1"/>
</dbReference>
<keyword evidence="5" id="KW-1133">Transmembrane helix</keyword>
<gene>
    <name evidence="9" type="ORF">BGLCM_0334</name>
    <name evidence="8" type="ORF">BIFGAL_03746</name>
</gene>
<feature type="compositionally biased region" description="Low complexity" evidence="4">
    <location>
        <begin position="153"/>
        <end position="164"/>
    </location>
</feature>
<evidence type="ECO:0000256" key="1">
    <source>
        <dbReference type="ARBA" id="ARBA00022679"/>
    </source>
</evidence>
<keyword evidence="5" id="KW-0472">Membrane</keyword>
<dbReference type="InterPro" id="IPR003594">
    <property type="entry name" value="HATPase_dom"/>
</dbReference>
<dbReference type="eggNOG" id="COG1983">
    <property type="taxonomic scope" value="Bacteria"/>
</dbReference>
<feature type="transmembrane region" description="Helical" evidence="5">
    <location>
        <begin position="90"/>
        <end position="117"/>
    </location>
</feature>
<organism evidence="8 10">
    <name type="scientific">Bifidobacterium gallicum DSM 20093 = LMG 11596</name>
    <dbReference type="NCBI Taxonomy" id="561180"/>
    <lineage>
        <taxon>Bacteria</taxon>
        <taxon>Bacillati</taxon>
        <taxon>Actinomycetota</taxon>
        <taxon>Actinomycetes</taxon>
        <taxon>Bifidobacteriales</taxon>
        <taxon>Bifidobacteriaceae</taxon>
        <taxon>Bifidobacterium</taxon>
    </lineage>
</organism>
<dbReference type="SUPFAM" id="SSF55874">
    <property type="entry name" value="ATPase domain of HSP90 chaperone/DNA topoisomerase II/histidine kinase"/>
    <property type="match status" value="1"/>
</dbReference>
<feature type="region of interest" description="Disordered" evidence="4">
    <location>
        <begin position="32"/>
        <end position="58"/>
    </location>
</feature>
<feature type="transmembrane region" description="Helical" evidence="5">
    <location>
        <begin position="295"/>
        <end position="320"/>
    </location>
</feature>
<feature type="domain" description="Phage shock protein PspC N-terminal" evidence="7">
    <location>
        <begin position="64"/>
        <end position="119"/>
    </location>
</feature>
<keyword evidence="5" id="KW-0812">Transmembrane</keyword>
<dbReference type="eggNOG" id="COG4585">
    <property type="taxonomic scope" value="Bacteria"/>
</dbReference>
<reference evidence="8 10" key="1">
    <citation type="submission" date="2009-11" db="EMBL/GenBank/DDBJ databases">
        <authorList>
            <person name="Weinstock G."/>
            <person name="Sodergren E."/>
            <person name="Clifton S."/>
            <person name="Fulton L."/>
            <person name="Fulton B."/>
            <person name="Courtney L."/>
            <person name="Fronick C."/>
            <person name="Harrison M."/>
            <person name="Strong C."/>
            <person name="Farmer C."/>
            <person name="Delahaunty K."/>
            <person name="Markovic C."/>
            <person name="Hall O."/>
            <person name="Minx P."/>
            <person name="Tomlinson C."/>
            <person name="Mitreva M."/>
            <person name="Nelson J."/>
            <person name="Hou S."/>
            <person name="Wollam A."/>
            <person name="Pepin K.H."/>
            <person name="Johnson M."/>
            <person name="Bhonagiri V."/>
            <person name="Nash W.E."/>
            <person name="Warren W."/>
            <person name="Chinwalla A."/>
            <person name="Mardis E.R."/>
            <person name="Wilson R.K."/>
        </authorList>
    </citation>
    <scope>NUCLEOTIDE SEQUENCE [LARGE SCALE GENOMIC DNA]</scope>
    <source>
        <strain evidence="8 10">DSM 20093</strain>
    </source>
</reference>
<feature type="region of interest" description="Disordered" evidence="4">
    <location>
        <begin position="516"/>
        <end position="550"/>
    </location>
</feature>
<dbReference type="GO" id="GO:0000160">
    <property type="term" value="P:phosphorelay signal transduction system"/>
    <property type="evidence" value="ECO:0007669"/>
    <property type="project" value="UniProtKB-KW"/>
</dbReference>
<dbReference type="Proteomes" id="UP000003656">
    <property type="component" value="Unassembled WGS sequence"/>
</dbReference>
<reference evidence="9 11" key="2">
    <citation type="submission" date="2014-03" db="EMBL/GenBank/DDBJ databases">
        <title>Genomics of Bifidobacteria.</title>
        <authorList>
            <person name="Ventura M."/>
            <person name="Milani C."/>
            <person name="Lugli G.A."/>
        </authorList>
    </citation>
    <scope>NUCLEOTIDE SEQUENCE [LARGE SCALE GENOMIC DNA]</scope>
    <source>
        <strain evidence="9 11">LMG 11596</strain>
    </source>
</reference>
<keyword evidence="3" id="KW-0902">Two-component regulatory system</keyword>
<dbReference type="AlphaFoldDB" id="D1NV63"/>
<protein>
    <submittedName>
        <fullName evidence="8">PspC domain protein</fullName>
    </submittedName>
    <submittedName>
        <fullName evidence="9">Putative two component system sensor kinase</fullName>
    </submittedName>
</protein>
<keyword evidence="1" id="KW-0808">Transferase</keyword>
<evidence type="ECO:0000313" key="9">
    <source>
        <dbReference type="EMBL" id="KFI59665.1"/>
    </source>
</evidence>
<feature type="transmembrane region" description="Helical" evidence="5">
    <location>
        <begin position="264"/>
        <end position="283"/>
    </location>
</feature>
<evidence type="ECO:0000256" key="2">
    <source>
        <dbReference type="ARBA" id="ARBA00022777"/>
    </source>
</evidence>
<dbReference type="Gene3D" id="3.30.565.10">
    <property type="entry name" value="Histidine kinase-like ATPase, C-terminal domain"/>
    <property type="match status" value="1"/>
</dbReference>
<feature type="domain" description="Histidine kinase/HSP90-like ATPase" evidence="6">
    <location>
        <begin position="424"/>
        <end position="513"/>
    </location>
</feature>
<dbReference type="STRING" id="561180.BIFGAL_03746"/>
<evidence type="ECO:0000256" key="5">
    <source>
        <dbReference type="SAM" id="Phobius"/>
    </source>
</evidence>
<evidence type="ECO:0000256" key="4">
    <source>
        <dbReference type="SAM" id="MobiDB-lite"/>
    </source>
</evidence>
<evidence type="ECO:0000256" key="3">
    <source>
        <dbReference type="ARBA" id="ARBA00023012"/>
    </source>
</evidence>